<reference evidence="8 9" key="1">
    <citation type="submission" date="2020-07" db="EMBL/GenBank/DDBJ databases">
        <title>Sequencing the genomes of 1000 actinobacteria strains.</title>
        <authorList>
            <person name="Klenk H.-P."/>
        </authorList>
    </citation>
    <scope>NUCLEOTIDE SEQUENCE [LARGE SCALE GENOMIC DNA]</scope>
    <source>
        <strain evidence="8 9">DSM 26474</strain>
    </source>
</reference>
<feature type="binding site" evidence="6">
    <location>
        <position position="105"/>
    </location>
    <ligand>
        <name>FMN</name>
        <dbReference type="ChEBI" id="CHEBI:58210"/>
    </ligand>
</feature>
<evidence type="ECO:0000313" key="8">
    <source>
        <dbReference type="EMBL" id="NYD68852.1"/>
    </source>
</evidence>
<dbReference type="PIRSF" id="PIRSF000337">
    <property type="entry name" value="NTA_MOA"/>
    <property type="match status" value="1"/>
</dbReference>
<keyword evidence="9" id="KW-1185">Reference proteome</keyword>
<feature type="binding site" evidence="6">
    <location>
        <position position="60"/>
    </location>
    <ligand>
        <name>FMN</name>
        <dbReference type="ChEBI" id="CHEBI:58210"/>
    </ligand>
</feature>
<evidence type="ECO:0000256" key="4">
    <source>
        <dbReference type="ARBA" id="ARBA00023033"/>
    </source>
</evidence>
<dbReference type="PANTHER" id="PTHR30011:SF16">
    <property type="entry name" value="C2H2 FINGER DOMAIN TRANSCRIPTION FACTOR (EUROFUNG)-RELATED"/>
    <property type="match status" value="1"/>
</dbReference>
<dbReference type="EMBL" id="JACCBM010000001">
    <property type="protein sequence ID" value="NYD68852.1"/>
    <property type="molecule type" value="Genomic_DNA"/>
</dbReference>
<dbReference type="GO" id="GO:0004497">
    <property type="term" value="F:monooxygenase activity"/>
    <property type="evidence" value="ECO:0007669"/>
    <property type="project" value="UniProtKB-KW"/>
</dbReference>
<keyword evidence="2 6" id="KW-0288">FMN</keyword>
<dbReference type="SUPFAM" id="SSF51679">
    <property type="entry name" value="Bacterial luciferase-like"/>
    <property type="match status" value="1"/>
</dbReference>
<evidence type="ECO:0000313" key="9">
    <source>
        <dbReference type="Proteomes" id="UP000549913"/>
    </source>
</evidence>
<comment type="caution">
    <text evidence="8">The sequence shown here is derived from an EMBL/GenBank/DDBJ whole genome shotgun (WGS) entry which is preliminary data.</text>
</comment>
<dbReference type="InterPro" id="IPR036661">
    <property type="entry name" value="Luciferase-like_sf"/>
</dbReference>
<protein>
    <submittedName>
        <fullName evidence="8">FMN-dependent oxidoreductase (Nitrilotriacetate monooxygenase family)</fullName>
    </submittedName>
</protein>
<name>A0A852S908_9MICO</name>
<accession>A0A852S908</accession>
<evidence type="ECO:0000256" key="6">
    <source>
        <dbReference type="PIRSR" id="PIRSR000337-1"/>
    </source>
</evidence>
<evidence type="ECO:0000259" key="7">
    <source>
        <dbReference type="Pfam" id="PF00296"/>
    </source>
</evidence>
<sequence>MASNQQHIKLICDLSLIHSNAKWRYPGSWENYPKYGDPALYLDIARMLERGKFDGAFFADVAGTPMVNGSMKDTVELGVAWPRHDPIPMVSAMSVVTERLGFVTTMSMTYNHPFHAARMMASLDHVTRGRVAFNAVVSGFPQEGQNYGYDTIPDHEWRYDRAAEFQQVLTKLFASIEPDAMLWDQETGIVADASKVHRIDHEGEHFKVMGPLPVAPSPQGRPMQVMAGQSDSGMRLAATYADLQFAGANGHAGKGKHRARLDEMCRSVGRDPDDVGIVWAGSFDVVSGPAEEDEIRRKLREQYSDRLLHVFLSQWWGLDGYEIDPDAYVHDVIAEVRGAGIAPNWGYLDMAMTATTPTTSIRDYAREWLVYGAEYIGTPEQIADYMEEAFHASGANGGFMIAPRSGVPAGIERFVDEVIPVLQRRGLFRTEYSGATLRENFKGR</sequence>
<dbReference type="Proteomes" id="UP000549913">
    <property type="component" value="Unassembled WGS sequence"/>
</dbReference>
<dbReference type="Pfam" id="PF00296">
    <property type="entry name" value="Bac_luciferase"/>
    <property type="match status" value="1"/>
</dbReference>
<keyword evidence="3" id="KW-0560">Oxidoreductase</keyword>
<keyword evidence="1 6" id="KW-0285">Flavoprotein</keyword>
<evidence type="ECO:0000256" key="2">
    <source>
        <dbReference type="ARBA" id="ARBA00022643"/>
    </source>
</evidence>
<dbReference type="Gene3D" id="3.20.20.30">
    <property type="entry name" value="Luciferase-like domain"/>
    <property type="match status" value="1"/>
</dbReference>
<dbReference type="NCBIfam" id="TIGR03860">
    <property type="entry name" value="FMN_nitrolo"/>
    <property type="match status" value="1"/>
</dbReference>
<feature type="binding site" evidence="6">
    <location>
        <position position="230"/>
    </location>
    <ligand>
        <name>FMN</name>
        <dbReference type="ChEBI" id="CHEBI:58210"/>
    </ligand>
</feature>
<evidence type="ECO:0000256" key="1">
    <source>
        <dbReference type="ARBA" id="ARBA00022630"/>
    </source>
</evidence>
<dbReference type="InterPro" id="IPR051260">
    <property type="entry name" value="Diverse_substr_monoxygenases"/>
</dbReference>
<feature type="binding site" evidence="6">
    <location>
        <position position="155"/>
    </location>
    <ligand>
        <name>FMN</name>
        <dbReference type="ChEBI" id="CHEBI:58210"/>
    </ligand>
</feature>
<dbReference type="RefSeq" id="WP_179546289.1">
    <property type="nucleotide sequence ID" value="NZ_BSEW01000001.1"/>
</dbReference>
<feature type="binding site" evidence="6">
    <location>
        <position position="159"/>
    </location>
    <ligand>
        <name>FMN</name>
        <dbReference type="ChEBI" id="CHEBI:58210"/>
    </ligand>
</feature>
<evidence type="ECO:0000256" key="3">
    <source>
        <dbReference type="ARBA" id="ARBA00023002"/>
    </source>
</evidence>
<organism evidence="8 9">
    <name type="scientific">Herbiconiux flava</name>
    <dbReference type="NCBI Taxonomy" id="881268"/>
    <lineage>
        <taxon>Bacteria</taxon>
        <taxon>Bacillati</taxon>
        <taxon>Actinomycetota</taxon>
        <taxon>Actinomycetes</taxon>
        <taxon>Micrococcales</taxon>
        <taxon>Microbacteriaceae</taxon>
        <taxon>Herbiconiux</taxon>
    </lineage>
</organism>
<gene>
    <name evidence="8" type="ORF">BJ984_000010</name>
</gene>
<dbReference type="InterPro" id="IPR016215">
    <property type="entry name" value="NTA_MOA"/>
</dbReference>
<dbReference type="InterPro" id="IPR011251">
    <property type="entry name" value="Luciferase-like_dom"/>
</dbReference>
<proteinExistence type="inferred from homology"/>
<feature type="domain" description="Luciferase-like" evidence="7">
    <location>
        <begin position="37"/>
        <end position="396"/>
    </location>
</feature>
<comment type="similarity">
    <text evidence="5">Belongs to the NtaA/SnaA/DszA monooxygenase family.</text>
</comment>
<dbReference type="PANTHER" id="PTHR30011">
    <property type="entry name" value="ALKANESULFONATE MONOOXYGENASE-RELATED"/>
    <property type="match status" value="1"/>
</dbReference>
<keyword evidence="4 8" id="KW-0503">Monooxygenase</keyword>
<dbReference type="AlphaFoldDB" id="A0A852S908"/>
<evidence type="ECO:0000256" key="5">
    <source>
        <dbReference type="ARBA" id="ARBA00033748"/>
    </source>
</evidence>
<dbReference type="GO" id="GO:0016705">
    <property type="term" value="F:oxidoreductase activity, acting on paired donors, with incorporation or reduction of molecular oxygen"/>
    <property type="evidence" value="ECO:0007669"/>
    <property type="project" value="InterPro"/>
</dbReference>